<reference evidence="1 2" key="1">
    <citation type="journal article" date="2023" name="Microb. Genom.">
        <title>Mesoterricola silvestris gen. nov., sp. nov., Mesoterricola sediminis sp. nov., Geothrix oryzae sp. nov., Geothrix edaphica sp. nov., Geothrix rubra sp. nov., and Geothrix limicola sp. nov., six novel members of Acidobacteriota isolated from soils.</title>
        <authorList>
            <person name="Weisberg A.J."/>
            <person name="Pearce E."/>
            <person name="Kramer C.G."/>
            <person name="Chang J.H."/>
            <person name="Clarke C.R."/>
        </authorList>
    </citation>
    <scope>NUCLEOTIDE SEQUENCE [LARGE SCALE GENOMIC DNA]</scope>
    <source>
        <strain evidence="1 2">NE20-4-1</strain>
    </source>
</reference>
<proteinExistence type="predicted"/>
<dbReference type="RefSeq" id="WP_193382903.1">
    <property type="nucleotide sequence ID" value="NZ_JABXWF010000037.1"/>
</dbReference>
<dbReference type="EMBL" id="JARAWJ010000039">
    <property type="protein sequence ID" value="MDX3042601.1"/>
    <property type="molecule type" value="Genomic_DNA"/>
</dbReference>
<evidence type="ECO:0000313" key="2">
    <source>
        <dbReference type="Proteomes" id="UP001282474"/>
    </source>
</evidence>
<organism evidence="1 2">
    <name type="scientific">Streptomyces caniscabiei</name>
    <dbReference type="NCBI Taxonomy" id="2746961"/>
    <lineage>
        <taxon>Bacteria</taxon>
        <taxon>Bacillati</taxon>
        <taxon>Actinomycetota</taxon>
        <taxon>Actinomycetes</taxon>
        <taxon>Kitasatosporales</taxon>
        <taxon>Streptomycetaceae</taxon>
        <taxon>Streptomyces</taxon>
    </lineage>
</organism>
<comment type="caution">
    <text evidence="1">The sequence shown here is derived from an EMBL/GenBank/DDBJ whole genome shotgun (WGS) entry which is preliminary data.</text>
</comment>
<name>A0ABU4MYN5_9ACTN</name>
<protein>
    <submittedName>
        <fullName evidence="1">Uncharacterized protein</fullName>
    </submittedName>
</protein>
<dbReference type="Proteomes" id="UP001282474">
    <property type="component" value="Unassembled WGS sequence"/>
</dbReference>
<keyword evidence="2" id="KW-1185">Reference proteome</keyword>
<accession>A0ABU4MYN5</accession>
<gene>
    <name evidence="1" type="ORF">PV383_36270</name>
</gene>
<sequence>MAVTSLSPHLPASDLVTLTEASELFRETGHEATVRTLKRWCVKHGIQVERVQRADCASWSDLLVIHAREVDARERGRS</sequence>
<evidence type="ECO:0000313" key="1">
    <source>
        <dbReference type="EMBL" id="MDX3042601.1"/>
    </source>
</evidence>